<dbReference type="GO" id="GO:0016020">
    <property type="term" value="C:membrane"/>
    <property type="evidence" value="ECO:0007669"/>
    <property type="project" value="UniProtKB-SubCell"/>
</dbReference>
<evidence type="ECO:0000256" key="5">
    <source>
        <dbReference type="SAM" id="Phobius"/>
    </source>
</evidence>
<evidence type="ECO:0000256" key="4">
    <source>
        <dbReference type="ARBA" id="ARBA00023136"/>
    </source>
</evidence>
<proteinExistence type="predicted"/>
<protein>
    <submittedName>
        <fullName evidence="7">Uncharacterized protein</fullName>
    </submittedName>
</protein>
<dbReference type="Gene3D" id="1.10.357.140">
    <property type="entry name" value="UbiA prenyltransferase"/>
    <property type="match status" value="1"/>
</dbReference>
<dbReference type="Proteomes" id="UP001050691">
    <property type="component" value="Unassembled WGS sequence"/>
</dbReference>
<evidence type="ECO:0000313" key="7">
    <source>
        <dbReference type="EMBL" id="GJJ12537.1"/>
    </source>
</evidence>
<keyword evidence="8" id="KW-1185">Reference proteome</keyword>
<feature type="transmembrane region" description="Helical" evidence="5">
    <location>
        <begin position="114"/>
        <end position="136"/>
    </location>
</feature>
<comment type="subcellular location">
    <subcellularLocation>
        <location evidence="1">Membrane</location>
        <topology evidence="1">Multi-pass membrane protein</topology>
    </subcellularLocation>
</comment>
<feature type="chain" id="PRO_5043607541" evidence="6">
    <location>
        <begin position="18"/>
        <end position="225"/>
    </location>
</feature>
<organism evidence="7 8">
    <name type="scientific">Clathrus columnatus</name>
    <dbReference type="NCBI Taxonomy" id="1419009"/>
    <lineage>
        <taxon>Eukaryota</taxon>
        <taxon>Fungi</taxon>
        <taxon>Dikarya</taxon>
        <taxon>Basidiomycota</taxon>
        <taxon>Agaricomycotina</taxon>
        <taxon>Agaricomycetes</taxon>
        <taxon>Phallomycetidae</taxon>
        <taxon>Phallales</taxon>
        <taxon>Clathraceae</taxon>
        <taxon>Clathrus</taxon>
    </lineage>
</organism>
<keyword evidence="2 5" id="KW-0812">Transmembrane</keyword>
<reference evidence="7" key="1">
    <citation type="submission" date="2021-10" db="EMBL/GenBank/DDBJ databases">
        <title>De novo Genome Assembly of Clathrus columnatus (Basidiomycota, Fungi) Using Illumina and Nanopore Sequence Data.</title>
        <authorList>
            <person name="Ogiso-Tanaka E."/>
            <person name="Itagaki H."/>
            <person name="Hosoya T."/>
            <person name="Hosaka K."/>
        </authorList>
    </citation>
    <scope>NUCLEOTIDE SEQUENCE</scope>
    <source>
        <strain evidence="7">MO-923</strain>
    </source>
</reference>
<evidence type="ECO:0000256" key="1">
    <source>
        <dbReference type="ARBA" id="ARBA00004141"/>
    </source>
</evidence>
<dbReference type="AlphaFoldDB" id="A0AAV5AFV5"/>
<dbReference type="GO" id="GO:0016765">
    <property type="term" value="F:transferase activity, transferring alkyl or aryl (other than methyl) groups"/>
    <property type="evidence" value="ECO:0007669"/>
    <property type="project" value="InterPro"/>
</dbReference>
<dbReference type="InterPro" id="IPR050475">
    <property type="entry name" value="Prenyltransferase_related"/>
</dbReference>
<evidence type="ECO:0000256" key="3">
    <source>
        <dbReference type="ARBA" id="ARBA00022989"/>
    </source>
</evidence>
<evidence type="ECO:0000256" key="2">
    <source>
        <dbReference type="ARBA" id="ARBA00022692"/>
    </source>
</evidence>
<gene>
    <name evidence="7" type="ORF">Clacol_006780</name>
</gene>
<dbReference type="Pfam" id="PF01040">
    <property type="entry name" value="UbiA"/>
    <property type="match status" value="1"/>
</dbReference>
<evidence type="ECO:0000256" key="6">
    <source>
        <dbReference type="SAM" id="SignalP"/>
    </source>
</evidence>
<comment type="caution">
    <text evidence="7">The sequence shown here is derived from an EMBL/GenBank/DDBJ whole genome shotgun (WGS) entry which is preliminary data.</text>
</comment>
<dbReference type="EMBL" id="BPWL01000007">
    <property type="protein sequence ID" value="GJJ12537.1"/>
    <property type="molecule type" value="Genomic_DNA"/>
</dbReference>
<dbReference type="CDD" id="cd13965">
    <property type="entry name" value="PT_UbiA_3"/>
    <property type="match status" value="1"/>
</dbReference>
<dbReference type="InterPro" id="IPR044878">
    <property type="entry name" value="UbiA_sf"/>
</dbReference>
<dbReference type="PANTHER" id="PTHR42723:SF1">
    <property type="entry name" value="CHLOROPHYLL SYNTHASE, CHLOROPLASTIC"/>
    <property type="match status" value="1"/>
</dbReference>
<feature type="transmembrane region" description="Helical" evidence="5">
    <location>
        <begin position="183"/>
        <end position="199"/>
    </location>
</feature>
<keyword evidence="6" id="KW-0732">Signal</keyword>
<dbReference type="PANTHER" id="PTHR42723">
    <property type="entry name" value="CHLOROPHYLL SYNTHASE"/>
    <property type="match status" value="1"/>
</dbReference>
<keyword evidence="4 5" id="KW-0472">Membrane</keyword>
<accession>A0AAV5AFV5</accession>
<dbReference type="InterPro" id="IPR000537">
    <property type="entry name" value="UbiA_prenyltransferase"/>
</dbReference>
<evidence type="ECO:0000313" key="8">
    <source>
        <dbReference type="Proteomes" id="UP001050691"/>
    </source>
</evidence>
<name>A0AAV5AFV5_9AGAM</name>
<feature type="signal peptide" evidence="6">
    <location>
        <begin position="1"/>
        <end position="17"/>
    </location>
</feature>
<sequence length="225" mass="25516">MFWIWIHLLQFCVSNQSNSPEEDAINKSWRPIPAGRISLSQTKILRYYLCAGCLALSLHHNVLLASILICLSTTAYNDLGLHRHMVWRNLCNAVGYASFELGATQLAGSRTLPISTIVALVTSSLIIFTTIQAADFRDEKGDRMEGKLTLPIAFPELSRVGTSLLLVFWSNLISTFWSIDVSLSPPLLCMAFIVACRFYRYRNPEADRKSYLLYNSNRGWREPYT</sequence>
<keyword evidence="3 5" id="KW-1133">Transmembrane helix</keyword>